<dbReference type="PROSITE" id="PS52004">
    <property type="entry name" value="KS3_2"/>
    <property type="match status" value="1"/>
</dbReference>
<dbReference type="InterPro" id="IPR009081">
    <property type="entry name" value="PP-bd_ACP"/>
</dbReference>
<name>A0ABV3HYH0_9ACTN</name>
<feature type="domain" description="Carrier" evidence="8">
    <location>
        <begin position="1745"/>
        <end position="1819"/>
    </location>
</feature>
<dbReference type="InterPro" id="IPR014031">
    <property type="entry name" value="Ketoacyl_synth_C"/>
</dbReference>
<sequence>MTQQHEHAEAIAVVGIGCRLPGGIDTPDAYWTFLTEGREAVGDLPEGRWDAYRGRPGTARALAGAPRRGAFLADAAGFDAAFFGITPREAELMDPQQRLTLEAGWEALEDAGIAPHTLAGSDAGVFMGAGSDDYGRQMLEDLPAIEAWSGIGASLCAIANRLSYVLDLRGPSLVVDTACSSSLAALHLACQSLRAGECTHALAGGVHLVAAPGLSMVLDAAGATSRDGRSKSFDASADGYGRGEGVGVVVLKRLSDALADGDPVRAVIRGSALAQDGRTNGIMAPSGAAQERVVRTALEQGGVEALSVSFVEAHGTGTRVGDPVEVGALARVFGAGRDAERPCLIGSVKANIGHLEAGAGIAGVIKAVLALQHGVIPPTANVHELNPDIDWAASGLAVPTEPVPWPARDTVRRAGVSGFGYGGTVGHVVLEQAPDTADTATGGTGTGVAAAGTGPGDAGGNAGGAGNAGATGVAAGAGRTEGSGGGAGSGDIAGPGLFVVSGASGDDVRAQAASLAAWLRGEGAGAPLEGVAHTLMARRSHAVHRAAAVAEDHGGLAAALEVIAEGGAAPAAVAGRVLPGGGGGAVWVFSGHGSQWEGMGRELLATEPVFAAAVDRLEPVFAEELGISPRRVLSEGPLGGTDHVQPMIFVVQVALDALLRAKGLTPAAVVGHSVGEIAAAVSAGVLGAADAARLICRRSVLLRRVMGRGAMAMAGAGFETVQGLLGDRTDVVAAIAASPASTVVSGTPEAVEEVCGRLEAMDVMVRRVASDVAFHSPQMDPLLGELVKAADGLEVREPRVPLYSTALEDPRSAAVRDGAYWAANLRNPVRLDGAVRALAQDGHRVFVELSGHPVVTHSVGETLEAAGHDDVLVTATLRRERPERATLLAHLGALHCHGAADGLEVPHGPLTALPRRAWQHVPYWRTPSSQGPVAEEHDTGSGTLLGGEVTWAGAVSPRLWRTRLDEDSRPYPGSHPIHGVEVVPAAVLLNTFLAAGGTDTLHDVALKVPVAVTGELEVHVVRDDSGIRLASRRTAAASPASATVSPAGRNGGAAQEGWSTHTTARLTSGRPGGGDGDKRGGEVADRAGDGGWDESAAVALDPGAVNERLHAVGVADVGFPWQITELASSRGQLRARVRPAPGGDLSPALARASLLDAVFSVAPLVFPADGRLRMPAAVRRVRLSPALPEAVTVHVGPSPTGGGDTTDAVVRDEDGRVLGTLEGLVFATLDGGAGSGPGLVPQRLAHTLGWSAAVLTAEPRTRLRTLALVGEGAPAGLADDVARALGEAGLRCLHAKDADALGGLVDELGPGDAVLVLPDVRGPLADAARRSAWRLASTAQLLLERCGSLPPRLWALTRGAWEAAGDDAVAQSALLGLVRIVAGEHPELDARAVDLDTGTPPAVLAGPLAELLRSAPKADVYRVGEDGVRAARLTSLVPDPDGQEGREGREGQNAGAGAGACRADGTYLITGGFGALGLEVADWLAGRGARRILLAGRTALPPRRSWPAQSDPATVRRIEAVRRLEARGVSVTGVAVDIADKAAARAALDTDALGLPPVRGVVHAAGVLDDRMLGDLDEASLERVLAPKAGGALVLHELFPPGSTDFFVLFSSVGYQLGLTGQSSYAAANACLDALARHRQAAGDRGSTAYAWTSWRGAGMAVSDFVDAELADRGSGSIEPADALRAWEYALGCGPRPYVAVLPVTGVTGLPVLDELSAPGGEAAGGPDETAAFRADGLTREELGALLLAEVGRQIEAELGLSAERLDVDRPLTELGLDSVMTQVLRRGLERRLGLKLPATLVWKHPTAAAVAAFLTTRLADPSPA</sequence>
<dbReference type="InterPro" id="IPR049900">
    <property type="entry name" value="PKS_mFAS_DH"/>
</dbReference>
<evidence type="ECO:0000259" key="8">
    <source>
        <dbReference type="PROSITE" id="PS50075"/>
    </source>
</evidence>
<dbReference type="Pfam" id="PF00550">
    <property type="entry name" value="PP-binding"/>
    <property type="match status" value="1"/>
</dbReference>
<dbReference type="Pfam" id="PF00698">
    <property type="entry name" value="Acyl_transf_1"/>
    <property type="match status" value="1"/>
</dbReference>
<dbReference type="SMART" id="SM00825">
    <property type="entry name" value="PKS_KS"/>
    <property type="match status" value="1"/>
</dbReference>
<dbReference type="InterPro" id="IPR014043">
    <property type="entry name" value="Acyl_transferase_dom"/>
</dbReference>
<feature type="region of interest" description="Disordered" evidence="7">
    <location>
        <begin position="1435"/>
        <end position="1457"/>
    </location>
</feature>
<protein>
    <submittedName>
        <fullName evidence="11">Beta-ketoacyl synthase N-terminal-like domain-containing protein</fullName>
    </submittedName>
</protein>
<dbReference type="SUPFAM" id="SSF51735">
    <property type="entry name" value="NAD(P)-binding Rossmann-fold domains"/>
    <property type="match status" value="2"/>
</dbReference>
<feature type="compositionally biased region" description="Basic and acidic residues" evidence="7">
    <location>
        <begin position="1075"/>
        <end position="1088"/>
    </location>
</feature>
<feature type="compositionally biased region" description="Low complexity" evidence="7">
    <location>
        <begin position="1032"/>
        <end position="1047"/>
    </location>
</feature>
<dbReference type="Pfam" id="PF00109">
    <property type="entry name" value="ketoacyl-synt"/>
    <property type="match status" value="1"/>
</dbReference>
<evidence type="ECO:0000259" key="10">
    <source>
        <dbReference type="PROSITE" id="PS52019"/>
    </source>
</evidence>
<dbReference type="InterPro" id="IPR016039">
    <property type="entry name" value="Thiolase-like"/>
</dbReference>
<keyword evidence="4" id="KW-0045">Antibiotic biosynthesis</keyword>
<dbReference type="EMBL" id="JBFAQK010000035">
    <property type="protein sequence ID" value="MEV4683642.1"/>
    <property type="molecule type" value="Genomic_DNA"/>
</dbReference>
<dbReference type="InterPro" id="IPR018201">
    <property type="entry name" value="Ketoacyl_synth_AS"/>
</dbReference>
<dbReference type="SMART" id="SM00823">
    <property type="entry name" value="PKS_PP"/>
    <property type="match status" value="1"/>
</dbReference>
<dbReference type="PROSITE" id="PS50075">
    <property type="entry name" value="CARRIER"/>
    <property type="match status" value="1"/>
</dbReference>
<feature type="active site" description="Proton acceptor; for dehydratase activity" evidence="6">
    <location>
        <position position="975"/>
    </location>
</feature>
<evidence type="ECO:0000256" key="1">
    <source>
        <dbReference type="ARBA" id="ARBA00022450"/>
    </source>
</evidence>
<evidence type="ECO:0000256" key="7">
    <source>
        <dbReference type="SAM" id="MobiDB-lite"/>
    </source>
</evidence>
<dbReference type="Pfam" id="PF16197">
    <property type="entry name" value="KAsynt_C_assoc"/>
    <property type="match status" value="1"/>
</dbReference>
<dbReference type="SUPFAM" id="SSF52151">
    <property type="entry name" value="FabD/lysophospholipase-like"/>
    <property type="match status" value="1"/>
</dbReference>
<feature type="region of interest" description="Disordered" evidence="7">
    <location>
        <begin position="1032"/>
        <end position="1095"/>
    </location>
</feature>
<dbReference type="Gene3D" id="3.10.129.110">
    <property type="entry name" value="Polyketide synthase dehydratase"/>
    <property type="match status" value="1"/>
</dbReference>
<dbReference type="InterPro" id="IPR001227">
    <property type="entry name" value="Ac_transferase_dom_sf"/>
</dbReference>
<dbReference type="PROSITE" id="PS00606">
    <property type="entry name" value="KS3_1"/>
    <property type="match status" value="1"/>
</dbReference>
<dbReference type="InterPro" id="IPR016035">
    <property type="entry name" value="Acyl_Trfase/lysoPLipase"/>
</dbReference>
<dbReference type="Gene3D" id="1.10.1200.10">
    <property type="entry name" value="ACP-like"/>
    <property type="match status" value="1"/>
</dbReference>
<dbReference type="PROSITE" id="PS52019">
    <property type="entry name" value="PKS_MFAS_DH"/>
    <property type="match status" value="1"/>
</dbReference>
<dbReference type="Pfam" id="PF14765">
    <property type="entry name" value="PS-DH"/>
    <property type="match status" value="1"/>
</dbReference>
<dbReference type="InterPro" id="IPR016036">
    <property type="entry name" value="Malonyl_transacylase_ACP-bd"/>
</dbReference>
<feature type="region of interest" description="C-terminal hotdog fold" evidence="6">
    <location>
        <begin position="1097"/>
        <end position="1235"/>
    </location>
</feature>
<reference evidence="11 12" key="1">
    <citation type="submission" date="2024-06" db="EMBL/GenBank/DDBJ databases">
        <title>The Natural Products Discovery Center: Release of the First 8490 Sequenced Strains for Exploring Actinobacteria Biosynthetic Diversity.</title>
        <authorList>
            <person name="Kalkreuter E."/>
            <person name="Kautsar S.A."/>
            <person name="Yang D."/>
            <person name="Bader C.D."/>
            <person name="Teijaro C.N."/>
            <person name="Fluegel L."/>
            <person name="Davis C.M."/>
            <person name="Simpson J.R."/>
            <person name="Lauterbach L."/>
            <person name="Steele A.D."/>
            <person name="Gui C."/>
            <person name="Meng S."/>
            <person name="Li G."/>
            <person name="Viehrig K."/>
            <person name="Ye F."/>
            <person name="Su P."/>
            <person name="Kiefer A.F."/>
            <person name="Nichols A."/>
            <person name="Cepeda A.J."/>
            <person name="Yan W."/>
            <person name="Fan B."/>
            <person name="Jiang Y."/>
            <person name="Adhikari A."/>
            <person name="Zheng C.-J."/>
            <person name="Schuster L."/>
            <person name="Cowan T.M."/>
            <person name="Smanski M.J."/>
            <person name="Chevrette M.G."/>
            <person name="De Carvalho L.P.S."/>
            <person name="Shen B."/>
        </authorList>
    </citation>
    <scope>NUCLEOTIDE SEQUENCE [LARGE SCALE GENOMIC DNA]</scope>
    <source>
        <strain evidence="11 12">NPDC049344</strain>
    </source>
</reference>
<keyword evidence="1" id="KW-0596">Phosphopantetheine</keyword>
<feature type="region of interest" description="N-terminal hotdog fold" evidence="6">
    <location>
        <begin position="942"/>
        <end position="1073"/>
    </location>
</feature>
<evidence type="ECO:0000259" key="9">
    <source>
        <dbReference type="PROSITE" id="PS52004"/>
    </source>
</evidence>
<dbReference type="Pfam" id="PF02801">
    <property type="entry name" value="Ketoacyl-synt_C"/>
    <property type="match status" value="1"/>
</dbReference>
<feature type="active site" description="Proton donor; for dehydratase activity" evidence="6">
    <location>
        <position position="1156"/>
    </location>
</feature>
<dbReference type="InterPro" id="IPR032821">
    <property type="entry name" value="PKS_assoc"/>
</dbReference>
<evidence type="ECO:0000313" key="11">
    <source>
        <dbReference type="EMBL" id="MEV4683642.1"/>
    </source>
</evidence>
<dbReference type="PANTHER" id="PTHR43775:SF37">
    <property type="entry name" value="SI:DKEY-61P9.11"/>
    <property type="match status" value="1"/>
</dbReference>
<dbReference type="RefSeq" id="WP_364597412.1">
    <property type="nucleotide sequence ID" value="NZ_JBFAQK010000035.1"/>
</dbReference>
<dbReference type="Proteomes" id="UP001552521">
    <property type="component" value="Unassembled WGS sequence"/>
</dbReference>
<dbReference type="InterPro" id="IPR049551">
    <property type="entry name" value="PKS_DH_C"/>
</dbReference>
<dbReference type="InterPro" id="IPR042104">
    <property type="entry name" value="PKS_dehydratase_sf"/>
</dbReference>
<organism evidence="11 12">
    <name type="scientific">Streptomyces kurssanovii</name>
    <dbReference type="NCBI Taxonomy" id="67312"/>
    <lineage>
        <taxon>Bacteria</taxon>
        <taxon>Bacillati</taxon>
        <taxon>Actinomycetota</taxon>
        <taxon>Actinomycetes</taxon>
        <taxon>Kitasatosporales</taxon>
        <taxon>Streptomycetaceae</taxon>
        <taxon>Streptomyces</taxon>
    </lineage>
</organism>
<dbReference type="PANTHER" id="PTHR43775">
    <property type="entry name" value="FATTY ACID SYNTHASE"/>
    <property type="match status" value="1"/>
</dbReference>
<feature type="compositionally biased region" description="Polar residues" evidence="7">
    <location>
        <begin position="1057"/>
        <end position="1066"/>
    </location>
</feature>
<dbReference type="CDD" id="cd00833">
    <property type="entry name" value="PKS"/>
    <property type="match status" value="1"/>
</dbReference>
<dbReference type="InterPro" id="IPR036736">
    <property type="entry name" value="ACP-like_sf"/>
</dbReference>
<dbReference type="InterPro" id="IPR036291">
    <property type="entry name" value="NAD(P)-bd_dom_sf"/>
</dbReference>
<dbReference type="InterPro" id="IPR020806">
    <property type="entry name" value="PKS_PP-bd"/>
</dbReference>
<feature type="domain" description="PKS/mFAS DH" evidence="10">
    <location>
        <begin position="942"/>
        <end position="1235"/>
    </location>
</feature>
<dbReference type="Gene3D" id="3.30.70.250">
    <property type="entry name" value="Malonyl-CoA ACP transacylase, ACP-binding"/>
    <property type="match status" value="1"/>
</dbReference>
<evidence type="ECO:0000256" key="3">
    <source>
        <dbReference type="ARBA" id="ARBA00022679"/>
    </source>
</evidence>
<dbReference type="Gene3D" id="3.40.50.720">
    <property type="entry name" value="NAD(P)-binding Rossmann-like Domain"/>
    <property type="match status" value="1"/>
</dbReference>
<dbReference type="Gene3D" id="3.40.47.10">
    <property type="match status" value="1"/>
</dbReference>
<gene>
    <name evidence="11" type="ORF">AB0K36_22970</name>
</gene>
<evidence type="ECO:0000256" key="5">
    <source>
        <dbReference type="ARBA" id="ARBA00023315"/>
    </source>
</evidence>
<dbReference type="SMART" id="SM00827">
    <property type="entry name" value="PKS_AT"/>
    <property type="match status" value="1"/>
</dbReference>
<keyword evidence="3" id="KW-0808">Transferase</keyword>
<dbReference type="SMART" id="SM01294">
    <property type="entry name" value="PKS_PP_betabranch"/>
    <property type="match status" value="1"/>
</dbReference>
<keyword evidence="12" id="KW-1185">Reference proteome</keyword>
<evidence type="ECO:0000256" key="4">
    <source>
        <dbReference type="ARBA" id="ARBA00023194"/>
    </source>
</evidence>
<proteinExistence type="predicted"/>
<dbReference type="InterPro" id="IPR013968">
    <property type="entry name" value="PKS_KR"/>
</dbReference>
<dbReference type="InterPro" id="IPR014030">
    <property type="entry name" value="Ketoacyl_synth_N"/>
</dbReference>
<evidence type="ECO:0000256" key="6">
    <source>
        <dbReference type="PROSITE-ProRule" id="PRU01363"/>
    </source>
</evidence>
<comment type="caution">
    <text evidence="11">The sequence shown here is derived from an EMBL/GenBank/DDBJ whole genome shotgun (WGS) entry which is preliminary data.</text>
</comment>
<dbReference type="Pfam" id="PF08659">
    <property type="entry name" value="KR"/>
    <property type="match status" value="1"/>
</dbReference>
<keyword evidence="5" id="KW-0012">Acyltransferase</keyword>
<evidence type="ECO:0000256" key="2">
    <source>
        <dbReference type="ARBA" id="ARBA00022553"/>
    </source>
</evidence>
<dbReference type="InterPro" id="IPR057326">
    <property type="entry name" value="KR_dom"/>
</dbReference>
<keyword evidence="2" id="KW-0597">Phosphoprotein</keyword>
<dbReference type="Gene3D" id="3.40.366.10">
    <property type="entry name" value="Malonyl-Coenzyme A Acyl Carrier Protein, domain 2"/>
    <property type="match status" value="1"/>
</dbReference>
<dbReference type="InterPro" id="IPR020841">
    <property type="entry name" value="PKS_Beta-ketoAc_synthase_dom"/>
</dbReference>
<dbReference type="SMART" id="SM00822">
    <property type="entry name" value="PKS_KR"/>
    <property type="match status" value="1"/>
</dbReference>
<dbReference type="InterPro" id="IPR050091">
    <property type="entry name" value="PKS_NRPS_Biosynth_Enz"/>
</dbReference>
<dbReference type="SUPFAM" id="SSF47336">
    <property type="entry name" value="ACP-like"/>
    <property type="match status" value="1"/>
</dbReference>
<feature type="domain" description="Ketosynthase family 3 (KS3)" evidence="9">
    <location>
        <begin position="8"/>
        <end position="432"/>
    </location>
</feature>
<accession>A0ABV3HYH0</accession>
<evidence type="ECO:0000313" key="12">
    <source>
        <dbReference type="Proteomes" id="UP001552521"/>
    </source>
</evidence>
<dbReference type="SUPFAM" id="SSF55048">
    <property type="entry name" value="Probable ACP-binding domain of malonyl-CoA ACP transacylase"/>
    <property type="match status" value="1"/>
</dbReference>
<dbReference type="SUPFAM" id="SSF53901">
    <property type="entry name" value="Thiolase-like"/>
    <property type="match status" value="1"/>
</dbReference>